<dbReference type="InterPro" id="IPR039421">
    <property type="entry name" value="Type_1_exporter"/>
</dbReference>
<feature type="domain" description="ABC transporter" evidence="6">
    <location>
        <begin position="310"/>
        <end position="541"/>
    </location>
</feature>
<dbReference type="PANTHER" id="PTHR43394:SF1">
    <property type="entry name" value="ATP-BINDING CASSETTE SUB-FAMILY B MEMBER 10, MITOCHONDRIAL"/>
    <property type="match status" value="1"/>
</dbReference>
<keyword evidence="9" id="KW-1185">Reference proteome</keyword>
<dbReference type="PROSITE" id="PS50929">
    <property type="entry name" value="ABC_TM1F"/>
    <property type="match status" value="1"/>
</dbReference>
<dbReference type="Gene3D" id="1.20.1560.10">
    <property type="entry name" value="ABC transporter type 1, transmembrane domain"/>
    <property type="match status" value="1"/>
</dbReference>
<reference evidence="8 9" key="1">
    <citation type="submission" date="2018-04" db="EMBL/GenBank/DDBJ databases">
        <title>Genome of Nocardioides gansuensis WSJ-1.</title>
        <authorList>
            <person name="Wu S."/>
            <person name="Wang G."/>
        </authorList>
    </citation>
    <scope>NUCLEOTIDE SEQUENCE [LARGE SCALE GENOMIC DNA]</scope>
    <source>
        <strain evidence="8 9">WSJ-1</strain>
    </source>
</reference>
<evidence type="ECO:0000259" key="6">
    <source>
        <dbReference type="PROSITE" id="PS50893"/>
    </source>
</evidence>
<proteinExistence type="predicted"/>
<evidence type="ECO:0000256" key="5">
    <source>
        <dbReference type="SAM" id="Phobius"/>
    </source>
</evidence>
<dbReference type="GO" id="GO:0015421">
    <property type="term" value="F:ABC-type oligopeptide transporter activity"/>
    <property type="evidence" value="ECO:0007669"/>
    <property type="project" value="TreeGrafter"/>
</dbReference>
<name>A0A2T8FG90_9ACTN</name>
<comment type="subcellular location">
    <subcellularLocation>
        <location evidence="1">Cell membrane</location>
        <topology evidence="1">Multi-pass membrane protein</topology>
    </subcellularLocation>
</comment>
<evidence type="ECO:0000256" key="2">
    <source>
        <dbReference type="ARBA" id="ARBA00022692"/>
    </source>
</evidence>
<dbReference type="PANTHER" id="PTHR43394">
    <property type="entry name" value="ATP-DEPENDENT PERMEASE MDL1, MITOCHONDRIAL"/>
    <property type="match status" value="1"/>
</dbReference>
<dbReference type="Pfam" id="PF00005">
    <property type="entry name" value="ABC_tran"/>
    <property type="match status" value="1"/>
</dbReference>
<dbReference type="InterPro" id="IPR003439">
    <property type="entry name" value="ABC_transporter-like_ATP-bd"/>
</dbReference>
<dbReference type="AlphaFoldDB" id="A0A2T8FG90"/>
<evidence type="ECO:0000313" key="8">
    <source>
        <dbReference type="EMBL" id="PVG84732.1"/>
    </source>
</evidence>
<keyword evidence="4 5" id="KW-0472">Membrane</keyword>
<gene>
    <name evidence="8" type="ORF">DDE18_03800</name>
</gene>
<dbReference type="Pfam" id="PF00664">
    <property type="entry name" value="ABC_membrane"/>
    <property type="match status" value="1"/>
</dbReference>
<keyword evidence="3 5" id="KW-1133">Transmembrane helix</keyword>
<dbReference type="InterPro" id="IPR027417">
    <property type="entry name" value="P-loop_NTPase"/>
</dbReference>
<dbReference type="EMBL" id="QDGZ01000001">
    <property type="protein sequence ID" value="PVG84732.1"/>
    <property type="molecule type" value="Genomic_DNA"/>
</dbReference>
<feature type="domain" description="ABC transmembrane type-1" evidence="7">
    <location>
        <begin position="10"/>
        <end position="291"/>
    </location>
</feature>
<accession>A0A2T8FG90</accession>
<dbReference type="OrthoDB" id="4966664at2"/>
<dbReference type="GO" id="GO:0005524">
    <property type="term" value="F:ATP binding"/>
    <property type="evidence" value="ECO:0007669"/>
    <property type="project" value="InterPro"/>
</dbReference>
<comment type="caution">
    <text evidence="8">The sequence shown here is derived from an EMBL/GenBank/DDBJ whole genome shotgun (WGS) entry which is preliminary data.</text>
</comment>
<feature type="transmembrane region" description="Helical" evidence="5">
    <location>
        <begin position="123"/>
        <end position="142"/>
    </location>
</feature>
<sequence>MARGQWQTLLGGMIFGILTMSAQAVMPAVLGRAIDRGVAARDTRQLVLWAGVMLGVGLVYAVAGIMRHRFAVTNWLIAAYRTVQLVTRQAVHLGGTLPRKVSTGEVVSIGSSDISHLGQVMDISARFAGAVVSFLLVSVILLSTSVTLGVVVLCGVPVLMLLVGPLLRPLQARSAHQRQLMGELASTAADIVGGLRVLRGIGGEQVFLARYRRESQTTRQAGVQVAKVQSLLDALQVLLPGTFVVLVVWLGAPSAVAGEITAGELVAFYGYSAFLMIPLRTVTEFANKLIRARVSARRVCRVLSLTPDVTDPETLLPSPPPGSDLYDARSGLLVRAGRLLAVVSDSPDESAHLADRLGLAGEEVDDDVTLGGVPLTGLARAEVRSRIVVSDTGAQLFSGPLGERLDVGGRGGVDLALFTASADDILEALPEGLDTAVTEKGRTFSGGQRQRLVLARALTSDPEVLVLVEPTSAVDAHTEARIAARLREHRGGRTTVVTTMSPLLLDTADEVAYLEDGRVVATGTHAELLESCPGYRAVVTRDAEVPA</sequence>
<dbReference type="GO" id="GO:0005886">
    <property type="term" value="C:plasma membrane"/>
    <property type="evidence" value="ECO:0007669"/>
    <property type="project" value="UniProtKB-SubCell"/>
</dbReference>
<evidence type="ECO:0000256" key="1">
    <source>
        <dbReference type="ARBA" id="ARBA00004651"/>
    </source>
</evidence>
<dbReference type="GO" id="GO:0016887">
    <property type="term" value="F:ATP hydrolysis activity"/>
    <property type="evidence" value="ECO:0007669"/>
    <property type="project" value="InterPro"/>
</dbReference>
<dbReference type="InterPro" id="IPR036640">
    <property type="entry name" value="ABC1_TM_sf"/>
</dbReference>
<dbReference type="Proteomes" id="UP000246018">
    <property type="component" value="Unassembled WGS sequence"/>
</dbReference>
<organism evidence="8 9">
    <name type="scientific">Nocardioides gansuensis</name>
    <dbReference type="NCBI Taxonomy" id="2138300"/>
    <lineage>
        <taxon>Bacteria</taxon>
        <taxon>Bacillati</taxon>
        <taxon>Actinomycetota</taxon>
        <taxon>Actinomycetes</taxon>
        <taxon>Propionibacteriales</taxon>
        <taxon>Nocardioidaceae</taxon>
        <taxon>Nocardioides</taxon>
    </lineage>
</organism>
<dbReference type="SUPFAM" id="SSF52540">
    <property type="entry name" value="P-loop containing nucleoside triphosphate hydrolases"/>
    <property type="match status" value="1"/>
</dbReference>
<protein>
    <submittedName>
        <fullName evidence="8">Multidrug ABC transporter permease</fullName>
    </submittedName>
</protein>
<dbReference type="PROSITE" id="PS00211">
    <property type="entry name" value="ABC_TRANSPORTER_1"/>
    <property type="match status" value="1"/>
</dbReference>
<dbReference type="PROSITE" id="PS50893">
    <property type="entry name" value="ABC_TRANSPORTER_2"/>
    <property type="match status" value="1"/>
</dbReference>
<dbReference type="Gene3D" id="3.40.50.300">
    <property type="entry name" value="P-loop containing nucleotide triphosphate hydrolases"/>
    <property type="match status" value="1"/>
</dbReference>
<dbReference type="InterPro" id="IPR011527">
    <property type="entry name" value="ABC1_TM_dom"/>
</dbReference>
<feature type="transmembrane region" description="Helical" evidence="5">
    <location>
        <begin position="47"/>
        <end position="66"/>
    </location>
</feature>
<dbReference type="SUPFAM" id="SSF90123">
    <property type="entry name" value="ABC transporter transmembrane region"/>
    <property type="match status" value="1"/>
</dbReference>
<evidence type="ECO:0000256" key="3">
    <source>
        <dbReference type="ARBA" id="ARBA00022989"/>
    </source>
</evidence>
<evidence type="ECO:0000256" key="4">
    <source>
        <dbReference type="ARBA" id="ARBA00023136"/>
    </source>
</evidence>
<keyword evidence="2 5" id="KW-0812">Transmembrane</keyword>
<dbReference type="InterPro" id="IPR017871">
    <property type="entry name" value="ABC_transporter-like_CS"/>
</dbReference>
<evidence type="ECO:0000313" key="9">
    <source>
        <dbReference type="Proteomes" id="UP000246018"/>
    </source>
</evidence>
<evidence type="ECO:0000259" key="7">
    <source>
        <dbReference type="PROSITE" id="PS50929"/>
    </source>
</evidence>